<dbReference type="PANTHER" id="PTHR42836">
    <property type="entry name" value="7-CARBOXY-7-DEAZAGUANINE SYNTHASE"/>
    <property type="match status" value="1"/>
</dbReference>
<dbReference type="EC" id="4.3.99.3" evidence="9"/>
<dbReference type="Pfam" id="PF04055">
    <property type="entry name" value="Radical_SAM"/>
    <property type="match status" value="1"/>
</dbReference>
<dbReference type="PROSITE" id="PS51918">
    <property type="entry name" value="RADICAL_SAM"/>
    <property type="match status" value="1"/>
</dbReference>
<evidence type="ECO:0000313" key="9">
    <source>
        <dbReference type="EMBL" id="KAA6337088.1"/>
    </source>
</evidence>
<sequence length="192" mass="21595">MNLNVKEIFYSLQGEGGRQGEASIFIRLAGCNLKCNFCDTDFEGGTEMNPDQILTAIRPFPCRWIIWTGGEPTLQLTDKHLLLFKQAGYRQAIESNGHRPLSGLLDYTVISPKGNPLYAKPINATADEIRLPVQVGDTIPEIDLLPVAKHYFLSPIFDADKTKANIDFCVKTIKQHPQWRLSLQMHKLIGIE</sequence>
<keyword evidence="7 9" id="KW-0456">Lyase</keyword>
<dbReference type="PIRSF" id="PIRSF000370">
    <property type="entry name" value="QueE"/>
    <property type="match status" value="1"/>
</dbReference>
<evidence type="ECO:0000256" key="3">
    <source>
        <dbReference type="ARBA" id="ARBA00022723"/>
    </source>
</evidence>
<keyword evidence="1" id="KW-0004">4Fe-4S</keyword>
<dbReference type="InterPro" id="IPR024924">
    <property type="entry name" value="7-CO-7-deazaguanine_synth-like"/>
</dbReference>
<evidence type="ECO:0000256" key="7">
    <source>
        <dbReference type="ARBA" id="ARBA00023239"/>
    </source>
</evidence>
<dbReference type="HAMAP" id="MF_00917">
    <property type="entry name" value="QueE"/>
    <property type="match status" value="1"/>
</dbReference>
<reference evidence="9" key="1">
    <citation type="submission" date="2019-03" db="EMBL/GenBank/DDBJ databases">
        <title>Single cell metagenomics reveals metabolic interactions within the superorganism composed of flagellate Streblomastix strix and complex community of Bacteroidetes bacteria on its surface.</title>
        <authorList>
            <person name="Treitli S.C."/>
            <person name="Kolisko M."/>
            <person name="Husnik F."/>
            <person name="Keeling P."/>
            <person name="Hampl V."/>
        </authorList>
    </citation>
    <scope>NUCLEOTIDE SEQUENCE</scope>
    <source>
        <strain evidence="9">STM</strain>
    </source>
</reference>
<dbReference type="EMBL" id="SNRY01000731">
    <property type="protein sequence ID" value="KAA6337088.1"/>
    <property type="molecule type" value="Genomic_DNA"/>
</dbReference>
<protein>
    <submittedName>
        <fullName evidence="9">7-carboxy-7-deazaguanine synthase</fullName>
        <ecNumber evidence="9">4.3.99.3</ecNumber>
    </submittedName>
</protein>
<evidence type="ECO:0000256" key="5">
    <source>
        <dbReference type="ARBA" id="ARBA00023004"/>
    </source>
</evidence>
<name>A0A5J4RTY0_9ZZZZ</name>
<dbReference type="GO" id="GO:0016829">
    <property type="term" value="F:lyase activity"/>
    <property type="evidence" value="ECO:0007669"/>
    <property type="project" value="UniProtKB-KW"/>
</dbReference>
<dbReference type="GO" id="GO:0046872">
    <property type="term" value="F:metal ion binding"/>
    <property type="evidence" value="ECO:0007669"/>
    <property type="project" value="UniProtKB-KW"/>
</dbReference>
<evidence type="ECO:0000259" key="8">
    <source>
        <dbReference type="PROSITE" id="PS51918"/>
    </source>
</evidence>
<keyword evidence="4" id="KW-0460">Magnesium</keyword>
<dbReference type="AlphaFoldDB" id="A0A5J4RTY0"/>
<organism evidence="9">
    <name type="scientific">termite gut metagenome</name>
    <dbReference type="NCBI Taxonomy" id="433724"/>
    <lineage>
        <taxon>unclassified sequences</taxon>
        <taxon>metagenomes</taxon>
        <taxon>organismal metagenomes</taxon>
    </lineage>
</organism>
<proteinExistence type="inferred from homology"/>
<dbReference type="Gene3D" id="3.20.20.70">
    <property type="entry name" value="Aldolase class I"/>
    <property type="match status" value="1"/>
</dbReference>
<dbReference type="SFLD" id="SFLDS00029">
    <property type="entry name" value="Radical_SAM"/>
    <property type="match status" value="1"/>
</dbReference>
<evidence type="ECO:0000256" key="6">
    <source>
        <dbReference type="ARBA" id="ARBA00023014"/>
    </source>
</evidence>
<dbReference type="PANTHER" id="PTHR42836:SF1">
    <property type="entry name" value="7-CARBOXY-7-DEAZAGUANINE SYNTHASE"/>
    <property type="match status" value="1"/>
</dbReference>
<evidence type="ECO:0000256" key="2">
    <source>
        <dbReference type="ARBA" id="ARBA00022691"/>
    </source>
</evidence>
<keyword evidence="3" id="KW-0479">Metal-binding</keyword>
<evidence type="ECO:0000256" key="1">
    <source>
        <dbReference type="ARBA" id="ARBA00022485"/>
    </source>
</evidence>
<gene>
    <name evidence="9" type="ORF">EZS27_014800</name>
</gene>
<keyword evidence="6" id="KW-0411">Iron-sulfur</keyword>
<dbReference type="InterPro" id="IPR007197">
    <property type="entry name" value="rSAM"/>
</dbReference>
<evidence type="ECO:0000256" key="4">
    <source>
        <dbReference type="ARBA" id="ARBA00022842"/>
    </source>
</evidence>
<dbReference type="InterPro" id="IPR058240">
    <property type="entry name" value="rSAM_sf"/>
</dbReference>
<keyword evidence="5" id="KW-0408">Iron</keyword>
<dbReference type="SUPFAM" id="SSF102114">
    <property type="entry name" value="Radical SAM enzymes"/>
    <property type="match status" value="1"/>
</dbReference>
<accession>A0A5J4RTY0</accession>
<feature type="domain" description="Radical SAM core" evidence="8">
    <location>
        <begin position="18"/>
        <end position="192"/>
    </location>
</feature>
<dbReference type="GO" id="GO:0051539">
    <property type="term" value="F:4 iron, 4 sulfur cluster binding"/>
    <property type="evidence" value="ECO:0007669"/>
    <property type="project" value="UniProtKB-KW"/>
</dbReference>
<dbReference type="InterPro" id="IPR013785">
    <property type="entry name" value="Aldolase_TIM"/>
</dbReference>
<keyword evidence="2" id="KW-0949">S-adenosyl-L-methionine</keyword>
<comment type="caution">
    <text evidence="9">The sequence shown here is derived from an EMBL/GenBank/DDBJ whole genome shotgun (WGS) entry which is preliminary data.</text>
</comment>